<name>A0A3M7QS25_BRAPC</name>
<keyword evidence="3" id="KW-1185">Reference proteome</keyword>
<dbReference type="SUPFAM" id="SSF50630">
    <property type="entry name" value="Acid proteases"/>
    <property type="match status" value="1"/>
</dbReference>
<evidence type="ECO:0000256" key="1">
    <source>
        <dbReference type="SAM" id="MobiDB-lite"/>
    </source>
</evidence>
<dbReference type="OrthoDB" id="6784012at2759"/>
<dbReference type="Gene3D" id="2.40.70.10">
    <property type="entry name" value="Acid Proteases"/>
    <property type="match status" value="1"/>
</dbReference>
<dbReference type="InterPro" id="IPR021109">
    <property type="entry name" value="Peptidase_aspartic_dom_sf"/>
</dbReference>
<dbReference type="AlphaFoldDB" id="A0A3M7QS25"/>
<evidence type="ECO:0000313" key="2">
    <source>
        <dbReference type="EMBL" id="RNA13894.1"/>
    </source>
</evidence>
<dbReference type="Proteomes" id="UP000276133">
    <property type="component" value="Unassembled WGS sequence"/>
</dbReference>
<feature type="compositionally biased region" description="Basic and acidic residues" evidence="1">
    <location>
        <begin position="35"/>
        <end position="51"/>
    </location>
</feature>
<reference evidence="2 3" key="1">
    <citation type="journal article" date="2018" name="Sci. Rep.">
        <title>Genomic signatures of local adaptation to the degree of environmental predictability in rotifers.</title>
        <authorList>
            <person name="Franch-Gras L."/>
            <person name="Hahn C."/>
            <person name="Garcia-Roger E.M."/>
            <person name="Carmona M.J."/>
            <person name="Serra M."/>
            <person name="Gomez A."/>
        </authorList>
    </citation>
    <scope>NUCLEOTIDE SEQUENCE [LARGE SCALE GENOMIC DNA]</scope>
    <source>
        <strain evidence="2">HYR1</strain>
    </source>
</reference>
<sequence length="332" mass="37528">MVRVRKPTDLQEGLRFAEICEVDKGNKKKEQLFVNEIKSEKHDSEGGDKQRTNQSTSKADTKKNNDSKNLKNNLSTIYHKINKQLFFDPVLFHEPFTRIIQSSPLGKTKEINIHKFITLELNSSNLIKISAKIFGINVSNVLDTGASRSMIKKECLNKILEIAEPGSIKFSKLRSPLKIKLGDTSLTESNFKVKLDIDIEGDFYPLELLVLETLPYDVLFGMDFITLYDVLIRPATKTIKIDPDFVQTKHNCEIPENYLICSENVFIPPFCEVLVPAIVNKIHKGQSLVTSYCPLVERFGIYAGKGVLSDESEVSICLANLTKETVCLPKRT</sequence>
<protein>
    <submittedName>
        <fullName evidence="2">Transposon Ty3-I Gag-Pol poly</fullName>
    </submittedName>
</protein>
<proteinExistence type="predicted"/>
<feature type="compositionally biased region" description="Basic and acidic residues" evidence="1">
    <location>
        <begin position="59"/>
        <end position="69"/>
    </location>
</feature>
<accession>A0A3M7QS25</accession>
<dbReference type="CDD" id="cd00303">
    <property type="entry name" value="retropepsin_like"/>
    <property type="match status" value="1"/>
</dbReference>
<feature type="region of interest" description="Disordered" evidence="1">
    <location>
        <begin position="35"/>
        <end position="69"/>
    </location>
</feature>
<evidence type="ECO:0000313" key="3">
    <source>
        <dbReference type="Proteomes" id="UP000276133"/>
    </source>
</evidence>
<organism evidence="2 3">
    <name type="scientific">Brachionus plicatilis</name>
    <name type="common">Marine rotifer</name>
    <name type="synonym">Brachionus muelleri</name>
    <dbReference type="NCBI Taxonomy" id="10195"/>
    <lineage>
        <taxon>Eukaryota</taxon>
        <taxon>Metazoa</taxon>
        <taxon>Spiralia</taxon>
        <taxon>Gnathifera</taxon>
        <taxon>Rotifera</taxon>
        <taxon>Eurotatoria</taxon>
        <taxon>Monogononta</taxon>
        <taxon>Pseudotrocha</taxon>
        <taxon>Ploima</taxon>
        <taxon>Brachionidae</taxon>
        <taxon>Brachionus</taxon>
    </lineage>
</organism>
<feature type="non-terminal residue" evidence="2">
    <location>
        <position position="332"/>
    </location>
</feature>
<dbReference type="Pfam" id="PF08284">
    <property type="entry name" value="RVP_2"/>
    <property type="match status" value="1"/>
</dbReference>
<comment type="caution">
    <text evidence="2">The sequence shown here is derived from an EMBL/GenBank/DDBJ whole genome shotgun (WGS) entry which is preliminary data.</text>
</comment>
<dbReference type="EMBL" id="REGN01005303">
    <property type="protein sequence ID" value="RNA13894.1"/>
    <property type="molecule type" value="Genomic_DNA"/>
</dbReference>
<gene>
    <name evidence="2" type="ORF">BpHYR1_028170</name>
</gene>